<proteinExistence type="predicted"/>
<dbReference type="Pfam" id="PF12100">
    <property type="entry name" value="DUF3576"/>
    <property type="match status" value="1"/>
</dbReference>
<dbReference type="PROSITE" id="PS51257">
    <property type="entry name" value="PROKAR_LIPOPROTEIN"/>
    <property type="match status" value="1"/>
</dbReference>
<feature type="chain" id="PRO_5044368627" description="DUF3576 domain-containing protein" evidence="1">
    <location>
        <begin position="20"/>
        <end position="176"/>
    </location>
</feature>
<sequence length="176" mass="18764">MATVLRAGLIALAALTLTACQGTDVDSRPYEKRADGSWGRGEEERDTIFGKGGINLLGGKSKDADAGGAGVAVNAFLWRASLDTVSFMPLSSADPFGGVIITDWYTPPETPDERFKLNVYILGRALRSDGLKVSVFRQERGRSGQWVDAAVAPAVTTEFENAVLTRARQLRSAAGS</sequence>
<dbReference type="KEGG" id="hjo:AY555_03645"/>
<organism evidence="2 3">
    <name type="scientific">Haematospirillum jordaniae</name>
    <dbReference type="NCBI Taxonomy" id="1549855"/>
    <lineage>
        <taxon>Bacteria</taxon>
        <taxon>Pseudomonadati</taxon>
        <taxon>Pseudomonadota</taxon>
        <taxon>Alphaproteobacteria</taxon>
        <taxon>Rhodospirillales</taxon>
        <taxon>Novispirillaceae</taxon>
        <taxon>Haematospirillum</taxon>
    </lineage>
</organism>
<gene>
    <name evidence="2" type="ORF">AY555_03645</name>
</gene>
<evidence type="ECO:0000313" key="2">
    <source>
        <dbReference type="EMBL" id="AMW35523.1"/>
    </source>
</evidence>
<dbReference type="STRING" id="1549855.AY555_03645"/>
<reference evidence="2 3" key="1">
    <citation type="submission" date="2016-02" db="EMBL/GenBank/DDBJ databases">
        <title>Complete Genome of H5569, the type strain of the newly described species Haematospirillium jordaniae.</title>
        <authorList>
            <person name="Nicholson A.C."/>
            <person name="Humrighouse B.W."/>
            <person name="Loparov V."/>
            <person name="McQuiston J.R."/>
        </authorList>
    </citation>
    <scope>NUCLEOTIDE SEQUENCE [LARGE SCALE GENOMIC DNA]</scope>
    <source>
        <strain evidence="2 3">H5569</strain>
    </source>
</reference>
<accession>A0A143DGT6</accession>
<dbReference type="EMBL" id="CP014525">
    <property type="protein sequence ID" value="AMW35523.1"/>
    <property type="molecule type" value="Genomic_DNA"/>
</dbReference>
<feature type="signal peptide" evidence="1">
    <location>
        <begin position="1"/>
        <end position="19"/>
    </location>
</feature>
<name>A0A143DGT6_9PROT</name>
<protein>
    <recommendedName>
        <fullName evidence="4">DUF3576 domain-containing protein</fullName>
    </recommendedName>
</protein>
<dbReference type="InterPro" id="IPR021959">
    <property type="entry name" value="DUF3576"/>
</dbReference>
<keyword evidence="1" id="KW-0732">Signal</keyword>
<keyword evidence="3" id="KW-1185">Reference proteome</keyword>
<dbReference type="AlphaFoldDB" id="A0A143DGT6"/>
<evidence type="ECO:0000256" key="1">
    <source>
        <dbReference type="SAM" id="SignalP"/>
    </source>
</evidence>
<evidence type="ECO:0000313" key="3">
    <source>
        <dbReference type="Proteomes" id="UP000076066"/>
    </source>
</evidence>
<dbReference type="Proteomes" id="UP000076066">
    <property type="component" value="Chromosome"/>
</dbReference>
<evidence type="ECO:0008006" key="4">
    <source>
        <dbReference type="Google" id="ProtNLM"/>
    </source>
</evidence>